<dbReference type="AlphaFoldDB" id="A0AA88Y5X2"/>
<evidence type="ECO:0000313" key="2">
    <source>
        <dbReference type="EMBL" id="KAK3098822.1"/>
    </source>
</evidence>
<evidence type="ECO:0008006" key="4">
    <source>
        <dbReference type="Google" id="ProtNLM"/>
    </source>
</evidence>
<evidence type="ECO:0000313" key="3">
    <source>
        <dbReference type="Proteomes" id="UP001186944"/>
    </source>
</evidence>
<feature type="region of interest" description="Disordered" evidence="1">
    <location>
        <begin position="106"/>
        <end position="170"/>
    </location>
</feature>
<name>A0AA88Y5X2_PINIB</name>
<accession>A0AA88Y5X2</accession>
<proteinExistence type="predicted"/>
<dbReference type="PANTHER" id="PTHR21301">
    <property type="entry name" value="REVERSE TRANSCRIPTASE"/>
    <property type="match status" value="1"/>
</dbReference>
<sequence>MSQTRSKSVATESMERILEEISGKLSILGSKYDACISSLREIENQTRLYNEKVDRLLVERAETNDDHLPSSARGESPLTNSILQEWNELNLDKEAFRKRNQLKKTWSSKNGYKETSSGVQQPTEQRRIPKQTSKASKQEEHASPKWSNTTRTNTTKPNSKSNSKDKYSGLQGWKSKHWRTAVERKFFFRIWPAMEETRTEPKIINISQRNLTETEIKLLEHGLKFTPTPMSDKVDLVKDTEEFCRKLRLREFFQSQNHEDESLVKNKKGFKPPLNRDKHLEEYIHCLRQSANNNIVDNHIKSNINNSQQKAIKDLQKDTSIVIKEADKGGAIVIMDANHYEQMALDQLEDTSFYKKLPKNEDRKTMSLIGRLIRVHGHQLTKNEIDYLTNFEVITSNFYGLPKIHKSRDIQKNIQNCREAHVKIPNPEDLKLRPITAGPSCSTQRLSNLLDILLKPLCKKVPSFIRDDMDFLNYIPESVPQNTILVSFDVTSLYTNIPHDLGIEAVNSRTKYQHGSQWTSLYLG</sequence>
<feature type="compositionally biased region" description="Polar residues" evidence="1">
    <location>
        <begin position="106"/>
        <end position="123"/>
    </location>
</feature>
<keyword evidence="3" id="KW-1185">Reference proteome</keyword>
<organism evidence="2 3">
    <name type="scientific">Pinctada imbricata</name>
    <name type="common">Atlantic pearl-oyster</name>
    <name type="synonym">Pinctada martensii</name>
    <dbReference type="NCBI Taxonomy" id="66713"/>
    <lineage>
        <taxon>Eukaryota</taxon>
        <taxon>Metazoa</taxon>
        <taxon>Spiralia</taxon>
        <taxon>Lophotrochozoa</taxon>
        <taxon>Mollusca</taxon>
        <taxon>Bivalvia</taxon>
        <taxon>Autobranchia</taxon>
        <taxon>Pteriomorphia</taxon>
        <taxon>Pterioida</taxon>
        <taxon>Pterioidea</taxon>
        <taxon>Pteriidae</taxon>
        <taxon>Pinctada</taxon>
    </lineage>
</organism>
<dbReference type="Proteomes" id="UP001186944">
    <property type="component" value="Unassembled WGS sequence"/>
</dbReference>
<dbReference type="EMBL" id="VSWD01000007">
    <property type="protein sequence ID" value="KAK3098822.1"/>
    <property type="molecule type" value="Genomic_DNA"/>
</dbReference>
<comment type="caution">
    <text evidence="2">The sequence shown here is derived from an EMBL/GenBank/DDBJ whole genome shotgun (WGS) entry which is preliminary data.</text>
</comment>
<reference evidence="2" key="1">
    <citation type="submission" date="2019-08" db="EMBL/GenBank/DDBJ databases">
        <title>The improved chromosome-level genome for the pearl oyster Pinctada fucata martensii using PacBio sequencing and Hi-C.</title>
        <authorList>
            <person name="Zheng Z."/>
        </authorList>
    </citation>
    <scope>NUCLEOTIDE SEQUENCE</scope>
    <source>
        <strain evidence="2">ZZ-2019</strain>
        <tissue evidence="2">Adductor muscle</tissue>
    </source>
</reference>
<gene>
    <name evidence="2" type="ORF">FSP39_023408</name>
</gene>
<feature type="compositionally biased region" description="Polar residues" evidence="1">
    <location>
        <begin position="145"/>
        <end position="161"/>
    </location>
</feature>
<protein>
    <recommendedName>
        <fullName evidence="4">Reverse transcriptase domain-containing protein</fullName>
    </recommendedName>
</protein>
<evidence type="ECO:0000256" key="1">
    <source>
        <dbReference type="SAM" id="MobiDB-lite"/>
    </source>
</evidence>
<dbReference type="PANTHER" id="PTHR21301:SF10">
    <property type="entry name" value="REVERSE TRANSCRIPTASE DOMAIN-CONTAINING PROTEIN"/>
    <property type="match status" value="1"/>
</dbReference>